<evidence type="ECO:0000313" key="2">
    <source>
        <dbReference type="Proteomes" id="UP001620645"/>
    </source>
</evidence>
<keyword evidence="2" id="KW-1185">Reference proteome</keyword>
<protein>
    <submittedName>
        <fullName evidence="1">Uncharacterized protein</fullName>
    </submittedName>
</protein>
<dbReference type="AlphaFoldDB" id="A0ABD2JKI2"/>
<dbReference type="PANTHER" id="PTHR31855">
    <property type="entry name" value="GUANINE NUCLEOTIDE EXCHANGE C9ORF72"/>
    <property type="match status" value="1"/>
</dbReference>
<dbReference type="EMBL" id="JBICCN010000135">
    <property type="protein sequence ID" value="KAL3091139.1"/>
    <property type="molecule type" value="Genomic_DNA"/>
</dbReference>
<dbReference type="PROSITE" id="PS51835">
    <property type="entry name" value="DENN_C9ORF72"/>
    <property type="match status" value="1"/>
</dbReference>
<comment type="caution">
    <text evidence="1">The sequence shown here is derived from an EMBL/GenBank/DDBJ whole genome shotgun (WGS) entry which is preliminary data.</text>
</comment>
<dbReference type="InterPro" id="IPR027819">
    <property type="entry name" value="C9orf72"/>
</dbReference>
<dbReference type="PANTHER" id="PTHR31855:SF2">
    <property type="entry name" value="GUANINE NUCLEOTIDE EXCHANGE FACTOR C9ORF72"/>
    <property type="match status" value="1"/>
</dbReference>
<sequence>MEADLFQDILSALQQQKKRIRLPLANPCPIQKIVWSSFDYLRGPELEFVWEADFLPAPTAEEGADGAQQQNYGQKSYCCTNGGTDGTTNAILEDAETVADVSCTNSSTDSSFSKLSCDAFHNAGQFLVSSSTSEHCAGGPSQQRLTDELSSLNLSCQTDDTLRAVPSASRGTENANATAYNSQNADGDGEVVAVTTETDFATITTTTNHNNAPSSSSCADAMVTSCVDSGIGGTVSIESNLSTYTKPEHREDEVLFSADDQRCSIKMRSSSASRGDVFGYHIPEAEEVIEFSQVYADSSSGELGDGHSPNRKSDQQLLNASEIHAFDSMTAAQQAQNVVGCCSSSMFSSFNAGAVAAKNDGGGPSKMGHERLAQFYREAEQFAAEFAPSDPSNGADGLSDEAFVAKHVLAEQIGSIQFSSNPVLHKFCLVPSRHFCVGSYIFATRRAEQSRAVTNTLCAFSVLLPLSQ</sequence>
<organism evidence="1 2">
    <name type="scientific">Heterodera schachtii</name>
    <name type="common">Sugarbeet cyst nematode worm</name>
    <name type="synonym">Tylenchus schachtii</name>
    <dbReference type="NCBI Taxonomy" id="97005"/>
    <lineage>
        <taxon>Eukaryota</taxon>
        <taxon>Metazoa</taxon>
        <taxon>Ecdysozoa</taxon>
        <taxon>Nematoda</taxon>
        <taxon>Chromadorea</taxon>
        <taxon>Rhabditida</taxon>
        <taxon>Tylenchina</taxon>
        <taxon>Tylenchomorpha</taxon>
        <taxon>Tylenchoidea</taxon>
        <taxon>Heteroderidae</taxon>
        <taxon>Heteroderinae</taxon>
        <taxon>Heterodera</taxon>
    </lineage>
</organism>
<reference evidence="1 2" key="1">
    <citation type="submission" date="2024-10" db="EMBL/GenBank/DDBJ databases">
        <authorList>
            <person name="Kim D."/>
        </authorList>
    </citation>
    <scope>NUCLEOTIDE SEQUENCE [LARGE SCALE GENOMIC DNA]</scope>
    <source>
        <strain evidence="1">Taebaek</strain>
    </source>
</reference>
<accession>A0ABD2JKI2</accession>
<dbReference type="Proteomes" id="UP001620645">
    <property type="component" value="Unassembled WGS sequence"/>
</dbReference>
<proteinExistence type="predicted"/>
<gene>
    <name evidence="1" type="ORF">niasHS_004258</name>
</gene>
<name>A0ABD2JKI2_HETSC</name>
<evidence type="ECO:0000313" key="1">
    <source>
        <dbReference type="EMBL" id="KAL3091139.1"/>
    </source>
</evidence>